<dbReference type="EMBL" id="AEPV01000050">
    <property type="protein sequence ID" value="EFU73783.1"/>
    <property type="molecule type" value="Genomic_DNA"/>
</dbReference>
<keyword evidence="2" id="KW-1185">Reference proteome</keyword>
<reference evidence="1 2" key="1">
    <citation type="submission" date="2010-12" db="EMBL/GenBank/DDBJ databases">
        <authorList>
            <person name="Muzny D."/>
            <person name="Qin X."/>
            <person name="Deng J."/>
            <person name="Jiang H."/>
            <person name="Liu Y."/>
            <person name="Qu J."/>
            <person name="Song X.-Z."/>
            <person name="Zhang L."/>
            <person name="Thornton R."/>
            <person name="Coyle M."/>
            <person name="Francisco L."/>
            <person name="Jackson L."/>
            <person name="Javaid M."/>
            <person name="Korchina V."/>
            <person name="Kovar C."/>
            <person name="Mata R."/>
            <person name="Mathew T."/>
            <person name="Ngo R."/>
            <person name="Nguyen L."/>
            <person name="Nguyen N."/>
            <person name="Okwuonu G."/>
            <person name="Ongeri F."/>
            <person name="Pham C."/>
            <person name="Simmons D."/>
            <person name="Wilczek-Boney K."/>
            <person name="Hale W."/>
            <person name="Jakkamsetti A."/>
            <person name="Pham P."/>
            <person name="Ruth R."/>
            <person name="San Lucas F."/>
            <person name="Warren J."/>
            <person name="Zhang J."/>
            <person name="Zhao Z."/>
            <person name="Zhou C."/>
            <person name="Zhu D."/>
            <person name="Lee S."/>
            <person name="Bess C."/>
            <person name="Blankenburg K."/>
            <person name="Forbes L."/>
            <person name="Fu Q."/>
            <person name="Gubbala S."/>
            <person name="Hirani K."/>
            <person name="Jayaseelan J.C."/>
            <person name="Lara F."/>
            <person name="Munidasa M."/>
            <person name="Palculict T."/>
            <person name="Patil S."/>
            <person name="Pu L.-L."/>
            <person name="Saada N."/>
            <person name="Tang L."/>
            <person name="Weissenberger G."/>
            <person name="Zhu Y."/>
            <person name="Hemphill L."/>
            <person name="Shang Y."/>
            <person name="Youmans B."/>
            <person name="Ayvaz T."/>
            <person name="Ross M."/>
            <person name="Santibanez J."/>
            <person name="Aqrawi P."/>
            <person name="Gross S."/>
            <person name="Joshi V."/>
            <person name="Fowler G."/>
            <person name="Nazareth L."/>
            <person name="Reid J."/>
            <person name="Worley K."/>
            <person name="Petrosino J."/>
            <person name="Highlander S."/>
            <person name="Gibbs R."/>
        </authorList>
    </citation>
    <scope>NUCLEOTIDE SEQUENCE [LARGE SCALE GENOMIC DNA]</scope>
    <source>
        <strain evidence="2">DSM 15952 / CCUG 50447 / LMG 22039 / TP 1.5</strain>
    </source>
</reference>
<protein>
    <submittedName>
        <fullName evidence="1">Uncharacterized protein</fullName>
    </submittedName>
</protein>
<proteinExistence type="predicted"/>
<dbReference type="InterPro" id="IPR004375">
    <property type="entry name" value="NanQ/TabA/YiaL"/>
</dbReference>
<dbReference type="Proteomes" id="UP000010296">
    <property type="component" value="Unassembled WGS sequence"/>
</dbReference>
<dbReference type="InterPro" id="IPR037012">
    <property type="entry name" value="NanQ/TabA/YiaL_sf"/>
</dbReference>
<name>E6LG96_ENTI1</name>
<evidence type="ECO:0000313" key="2">
    <source>
        <dbReference type="Proteomes" id="UP000010296"/>
    </source>
</evidence>
<evidence type="ECO:0000313" key="1">
    <source>
        <dbReference type="EMBL" id="EFU73783.1"/>
    </source>
</evidence>
<dbReference type="Pfam" id="PF04074">
    <property type="entry name" value="DUF386"/>
    <property type="match status" value="1"/>
</dbReference>
<dbReference type="HOGENOM" id="CLU_2698976_0_0_9"/>
<gene>
    <name evidence="1" type="ORF">HMPREF9088_1386</name>
</gene>
<organism evidence="1 2">
    <name type="scientific">Enterococcus italicus (strain DSM 15952 / CCUG 50447 / LMG 22039 / TP 1.5)</name>
    <dbReference type="NCBI Taxonomy" id="888064"/>
    <lineage>
        <taxon>Bacteria</taxon>
        <taxon>Bacillati</taxon>
        <taxon>Bacillota</taxon>
        <taxon>Bacilli</taxon>
        <taxon>Lactobacillales</taxon>
        <taxon>Enterococcaceae</taxon>
        <taxon>Enterococcus</taxon>
    </lineage>
</organism>
<accession>E6LG96</accession>
<dbReference type="STRING" id="888064.HMPREF9088_1386"/>
<dbReference type="SUPFAM" id="SSF51197">
    <property type="entry name" value="Clavaminate synthase-like"/>
    <property type="match status" value="1"/>
</dbReference>
<dbReference type="Gene3D" id="2.60.120.370">
    <property type="entry name" value="YhcH/YjgK/YiaL"/>
    <property type="match status" value="1"/>
</dbReference>
<dbReference type="AlphaFoldDB" id="E6LG96"/>
<sequence>MIYDDVTHIHRYLNIHPNLDIAIKFLKSKDLNSLSLGDHVIKQDEIWCTVMEASTKKKMILLMKFIITLWIFK</sequence>
<comment type="caution">
    <text evidence="1">The sequence shown here is derived from an EMBL/GenBank/DDBJ whole genome shotgun (WGS) entry which is preliminary data.</text>
</comment>